<gene>
    <name evidence="12" type="ORF">NTJ_13390</name>
</gene>
<feature type="compositionally biased region" description="Basic residues" evidence="11">
    <location>
        <begin position="209"/>
        <end position="220"/>
    </location>
</feature>
<keyword evidence="8" id="KW-0539">Nucleus</keyword>
<evidence type="ECO:0000256" key="6">
    <source>
        <dbReference type="ARBA" id="ARBA00023159"/>
    </source>
</evidence>
<evidence type="ECO:0000256" key="8">
    <source>
        <dbReference type="ARBA" id="ARBA00023242"/>
    </source>
</evidence>
<evidence type="ECO:0000256" key="10">
    <source>
        <dbReference type="ARBA" id="ARBA00034306"/>
    </source>
</evidence>
<feature type="compositionally biased region" description="Polar residues" evidence="11">
    <location>
        <begin position="173"/>
        <end position="183"/>
    </location>
</feature>
<evidence type="ECO:0000256" key="2">
    <source>
        <dbReference type="ARBA" id="ARBA00004514"/>
    </source>
</evidence>
<keyword evidence="4" id="KW-0072">Autophagy</keyword>
<evidence type="ECO:0000256" key="3">
    <source>
        <dbReference type="ARBA" id="ARBA00022490"/>
    </source>
</evidence>
<evidence type="ECO:0000313" key="12">
    <source>
        <dbReference type="EMBL" id="BET00574.1"/>
    </source>
</evidence>
<keyword evidence="3" id="KW-0963">Cytoplasm</keyword>
<comment type="subcellular location">
    <subcellularLocation>
        <location evidence="2">Cytoplasm</location>
        <location evidence="2">Cytosol</location>
    </subcellularLocation>
    <subcellularLocation>
        <location evidence="1">Cytoplasmic vesicle</location>
        <location evidence="1">Autophagosome</location>
    </subcellularLocation>
    <subcellularLocation>
        <location evidence="10">Nucleus</location>
        <location evidence="10">Nuclear body</location>
    </subcellularLocation>
</comment>
<keyword evidence="13" id="KW-1185">Reference proteome</keyword>
<evidence type="ECO:0000313" key="13">
    <source>
        <dbReference type="Proteomes" id="UP001307889"/>
    </source>
</evidence>
<reference evidence="12 13" key="1">
    <citation type="submission" date="2023-09" db="EMBL/GenBank/DDBJ databases">
        <title>Nesidiocoris tenuis whole genome shotgun sequence.</title>
        <authorList>
            <person name="Shibata T."/>
            <person name="Shimoda M."/>
            <person name="Kobayashi T."/>
            <person name="Uehara T."/>
        </authorList>
    </citation>
    <scope>NUCLEOTIDE SEQUENCE [LARGE SCALE GENOMIC DNA]</scope>
    <source>
        <strain evidence="12 13">Japan</strain>
    </source>
</reference>
<evidence type="ECO:0000256" key="1">
    <source>
        <dbReference type="ARBA" id="ARBA00004419"/>
    </source>
</evidence>
<evidence type="ECO:0000256" key="5">
    <source>
        <dbReference type="ARBA" id="ARBA00023015"/>
    </source>
</evidence>
<keyword evidence="7" id="KW-0804">Transcription</keyword>
<protein>
    <submittedName>
        <fullName evidence="12">Tumor protein p53 inducible nuclear protein 2</fullName>
    </submittedName>
</protein>
<proteinExistence type="predicted"/>
<evidence type="ECO:0000256" key="9">
    <source>
        <dbReference type="ARBA" id="ARBA00023329"/>
    </source>
</evidence>
<dbReference type="EMBL" id="AP028919">
    <property type="protein sequence ID" value="BET00574.1"/>
    <property type="molecule type" value="Genomic_DNA"/>
</dbReference>
<name>A0ABN7B858_9HEMI</name>
<dbReference type="Pfam" id="PF14839">
    <property type="entry name" value="DOR"/>
    <property type="match status" value="1"/>
</dbReference>
<dbReference type="PANTHER" id="PTHR31671">
    <property type="entry name" value="DIABETES AND OBESITY REGULATED, ISOFORM G"/>
    <property type="match status" value="1"/>
</dbReference>
<keyword evidence="6" id="KW-0010">Activator</keyword>
<keyword evidence="5" id="KW-0805">Transcription regulation</keyword>
<evidence type="ECO:0000256" key="4">
    <source>
        <dbReference type="ARBA" id="ARBA00023006"/>
    </source>
</evidence>
<feature type="region of interest" description="Disordered" evidence="11">
    <location>
        <begin position="110"/>
        <end position="235"/>
    </location>
</feature>
<dbReference type="PANTHER" id="PTHR31671:SF3">
    <property type="entry name" value="DIABETES AND OBESITY REGULATED, ISOFORM G"/>
    <property type="match status" value="1"/>
</dbReference>
<organism evidence="12 13">
    <name type="scientific">Nesidiocoris tenuis</name>
    <dbReference type="NCBI Taxonomy" id="355587"/>
    <lineage>
        <taxon>Eukaryota</taxon>
        <taxon>Metazoa</taxon>
        <taxon>Ecdysozoa</taxon>
        <taxon>Arthropoda</taxon>
        <taxon>Hexapoda</taxon>
        <taxon>Insecta</taxon>
        <taxon>Pterygota</taxon>
        <taxon>Neoptera</taxon>
        <taxon>Paraneoptera</taxon>
        <taxon>Hemiptera</taxon>
        <taxon>Heteroptera</taxon>
        <taxon>Panheteroptera</taxon>
        <taxon>Cimicomorpha</taxon>
        <taxon>Miridae</taxon>
        <taxon>Dicyphina</taxon>
        <taxon>Nesidiocoris</taxon>
    </lineage>
</organism>
<feature type="compositionally biased region" description="Polar residues" evidence="11">
    <location>
        <begin position="224"/>
        <end position="235"/>
    </location>
</feature>
<sequence length="235" mass="25818">MLSNLASYLLGYGAGAAEDNSTSDDRTTQPNVDENVRLTTVPVDDDDWLMVETARDGERRSSTGSLPNVNLEESWFVTPPPCFTSTGPVTLETSPLENLLIEHPSMSVYTRSTGGSVSSTAGSSSRTAGGRPEQQRGPPPRGARSLSPPVPRRPNANNAAPAPRPRAPLQPNQLHNMQVQALHQAQKHQLMKESQAMRSKQIERQNKTKDRRSRRPKRNDKQKNLSGANNNRKCC</sequence>
<accession>A0ABN7B858</accession>
<evidence type="ECO:0000256" key="11">
    <source>
        <dbReference type="SAM" id="MobiDB-lite"/>
    </source>
</evidence>
<keyword evidence="9" id="KW-0968">Cytoplasmic vesicle</keyword>
<feature type="compositionally biased region" description="Low complexity" evidence="11">
    <location>
        <begin position="110"/>
        <end position="136"/>
    </location>
</feature>
<dbReference type="InterPro" id="IPR029431">
    <property type="entry name" value="TP53INP"/>
</dbReference>
<evidence type="ECO:0000256" key="7">
    <source>
        <dbReference type="ARBA" id="ARBA00023163"/>
    </source>
</evidence>
<dbReference type="Proteomes" id="UP001307889">
    <property type="component" value="Chromosome 11"/>
</dbReference>